<evidence type="ECO:0000313" key="2">
    <source>
        <dbReference type="EMBL" id="KZP08192.1"/>
    </source>
</evidence>
<feature type="region of interest" description="Disordered" evidence="1">
    <location>
        <begin position="26"/>
        <end position="81"/>
    </location>
</feature>
<sequence>MRAHRRLSLRLLRAPCPLCPLGTASSALVQRAPPPPQRVRPPAQRVRPSVNAPPMRALIQHAVSAHSSPTLVQHARSASAP</sequence>
<name>A0A165X4H5_9AGAM</name>
<reference evidence="2" key="1">
    <citation type="journal article" date="2016" name="Mol. Biol. Evol.">
        <title>Comparative Genomics of Early-Diverging Mushroom-Forming Fungi Provides Insights into the Origins of Lignocellulose Decay Capabilities.</title>
        <authorList>
            <person name="Nagy L.G."/>
            <person name="Riley R."/>
            <person name="Tritt A."/>
            <person name="Adam C."/>
            <person name="Daum C."/>
            <person name="Floudas D."/>
            <person name="Sun H."/>
            <person name="Yadav J.S."/>
            <person name="Pangilinan J."/>
            <person name="Larsson K.H."/>
            <person name="Matsuura K."/>
            <person name="Barry K."/>
            <person name="Labutti K."/>
            <person name="Kuo R."/>
            <person name="Ohm R.A."/>
            <person name="Bhattacharya S.S."/>
            <person name="Shirouzu T."/>
            <person name="Yoshinaga Y."/>
            <person name="Martin F.M."/>
            <person name="Grigoriev I.V."/>
            <person name="Hibbett D.S."/>
        </authorList>
    </citation>
    <scope>NUCLEOTIDE SEQUENCE [LARGE SCALE GENOMIC DNA]</scope>
    <source>
        <strain evidence="2">CBS 109695</strain>
    </source>
</reference>
<dbReference type="AlphaFoldDB" id="A0A165X4H5"/>
<dbReference type="EMBL" id="KV417728">
    <property type="protein sequence ID" value="KZP08192.1"/>
    <property type="molecule type" value="Genomic_DNA"/>
</dbReference>
<organism evidence="2">
    <name type="scientific">Athelia psychrophila</name>
    <dbReference type="NCBI Taxonomy" id="1759441"/>
    <lineage>
        <taxon>Eukaryota</taxon>
        <taxon>Fungi</taxon>
        <taxon>Dikarya</taxon>
        <taxon>Basidiomycota</taxon>
        <taxon>Agaricomycotina</taxon>
        <taxon>Agaricomycetes</taxon>
        <taxon>Agaricomycetidae</taxon>
        <taxon>Atheliales</taxon>
        <taxon>Atheliaceae</taxon>
        <taxon>Athelia</taxon>
    </lineage>
</organism>
<accession>A0A165X4H5</accession>
<evidence type="ECO:0000256" key="1">
    <source>
        <dbReference type="SAM" id="MobiDB-lite"/>
    </source>
</evidence>
<protein>
    <submittedName>
        <fullName evidence="2">Uncharacterized protein</fullName>
    </submittedName>
</protein>
<proteinExistence type="predicted"/>
<gene>
    <name evidence="2" type="ORF">FIBSPDRAFT_964988</name>
</gene>